<dbReference type="GO" id="GO:0016020">
    <property type="term" value="C:membrane"/>
    <property type="evidence" value="ECO:0007669"/>
    <property type="project" value="UniProtKB-SubCell"/>
</dbReference>
<keyword evidence="3 5" id="KW-1133">Transmembrane helix</keyword>
<keyword evidence="8" id="KW-1185">Reference proteome</keyword>
<evidence type="ECO:0000256" key="1">
    <source>
        <dbReference type="ARBA" id="ARBA00004370"/>
    </source>
</evidence>
<dbReference type="GO" id="GO:0005506">
    <property type="term" value="F:iron ion binding"/>
    <property type="evidence" value="ECO:0007669"/>
    <property type="project" value="InterPro"/>
</dbReference>
<feature type="transmembrane region" description="Helical" evidence="5">
    <location>
        <begin position="80"/>
        <end position="101"/>
    </location>
</feature>
<reference evidence="7 8" key="1">
    <citation type="journal article" date="2014" name="Nat. Genet.">
        <title>Whole-genome sequence of a flatfish provides insights into ZW sex chromosome evolution and adaptation to a benthic lifestyle.</title>
        <authorList>
            <person name="Chen S."/>
            <person name="Zhang G."/>
            <person name="Shao C."/>
            <person name="Huang Q."/>
            <person name="Liu G."/>
            <person name="Zhang P."/>
            <person name="Song W."/>
            <person name="An N."/>
            <person name="Chalopin D."/>
            <person name="Volff J.N."/>
            <person name="Hong Y."/>
            <person name="Li Q."/>
            <person name="Sha Z."/>
            <person name="Zhou H."/>
            <person name="Xie M."/>
            <person name="Yu Q."/>
            <person name="Liu Y."/>
            <person name="Xiang H."/>
            <person name="Wang N."/>
            <person name="Wu K."/>
            <person name="Yang C."/>
            <person name="Zhou Q."/>
            <person name="Liao X."/>
            <person name="Yang L."/>
            <person name="Hu Q."/>
            <person name="Zhang J."/>
            <person name="Meng L."/>
            <person name="Jin L."/>
            <person name="Tian Y."/>
            <person name="Lian J."/>
            <person name="Yang J."/>
            <person name="Miao G."/>
            <person name="Liu S."/>
            <person name="Liang Z."/>
            <person name="Yan F."/>
            <person name="Li Y."/>
            <person name="Sun B."/>
            <person name="Zhang H."/>
            <person name="Zhang J."/>
            <person name="Zhu Y."/>
            <person name="Du M."/>
            <person name="Zhao Y."/>
            <person name="Schartl M."/>
            <person name="Tang Q."/>
            <person name="Wang J."/>
        </authorList>
    </citation>
    <scope>NUCLEOTIDE SEQUENCE</scope>
</reference>
<dbReference type="CTD" id="100005337"/>
<reference evidence="7" key="3">
    <citation type="submission" date="2025-09" db="UniProtKB">
        <authorList>
            <consortium name="Ensembl"/>
        </authorList>
    </citation>
    <scope>IDENTIFICATION</scope>
</reference>
<dbReference type="GeneID" id="103397457"/>
<dbReference type="STRING" id="244447.ENSCSEP00000015469"/>
<dbReference type="OrthoDB" id="1658724at2759"/>
<dbReference type="Pfam" id="PF04116">
    <property type="entry name" value="FA_hydroxylase"/>
    <property type="match status" value="1"/>
</dbReference>
<feature type="domain" description="Fatty acid hydroxylase" evidence="6">
    <location>
        <begin position="128"/>
        <end position="260"/>
    </location>
</feature>
<feature type="transmembrane region" description="Helical" evidence="5">
    <location>
        <begin position="35"/>
        <end position="59"/>
    </location>
</feature>
<protein>
    <recommendedName>
        <fullName evidence="6">Fatty acid hydroxylase domain-containing protein</fullName>
    </recommendedName>
</protein>
<organism evidence="7 8">
    <name type="scientific">Cynoglossus semilaevis</name>
    <name type="common">Tongue sole</name>
    <dbReference type="NCBI Taxonomy" id="244447"/>
    <lineage>
        <taxon>Eukaryota</taxon>
        <taxon>Metazoa</taxon>
        <taxon>Chordata</taxon>
        <taxon>Craniata</taxon>
        <taxon>Vertebrata</taxon>
        <taxon>Euteleostomi</taxon>
        <taxon>Actinopterygii</taxon>
        <taxon>Neopterygii</taxon>
        <taxon>Teleostei</taxon>
        <taxon>Neoteleostei</taxon>
        <taxon>Acanthomorphata</taxon>
        <taxon>Carangaria</taxon>
        <taxon>Pleuronectiformes</taxon>
        <taxon>Pleuronectoidei</taxon>
        <taxon>Cynoglossidae</taxon>
        <taxon>Cynoglossinae</taxon>
        <taxon>Cynoglossus</taxon>
    </lineage>
</organism>
<dbReference type="KEGG" id="csem:103397457"/>
<proteinExistence type="predicted"/>
<feature type="transmembrane region" description="Helical" evidence="5">
    <location>
        <begin position="121"/>
        <end position="141"/>
    </location>
</feature>
<keyword evidence="4 5" id="KW-0472">Membrane</keyword>
<keyword evidence="2 5" id="KW-0812">Transmembrane</keyword>
<dbReference type="Proteomes" id="UP000265120">
    <property type="component" value="Chromosome Z"/>
</dbReference>
<dbReference type="RefSeq" id="XP_008333942.1">
    <property type="nucleotide sequence ID" value="XM_008335720.3"/>
</dbReference>
<reference evidence="7" key="2">
    <citation type="submission" date="2025-08" db="UniProtKB">
        <authorList>
            <consortium name="Ensembl"/>
        </authorList>
    </citation>
    <scope>IDENTIFICATION</scope>
</reference>
<dbReference type="OMA" id="ELAPSCW"/>
<name>A0A3P8VMF3_CYNSE</name>
<dbReference type="FunCoup" id="A0A3P8VMF3">
    <property type="interactions" value="2"/>
</dbReference>
<evidence type="ECO:0000313" key="8">
    <source>
        <dbReference type="Proteomes" id="UP000265120"/>
    </source>
</evidence>
<dbReference type="GO" id="GO:0016491">
    <property type="term" value="F:oxidoreductase activity"/>
    <property type="evidence" value="ECO:0007669"/>
    <property type="project" value="InterPro"/>
</dbReference>
<dbReference type="AlphaFoldDB" id="A0A3P8VMF3"/>
<dbReference type="PANTHER" id="PTHR11863">
    <property type="entry name" value="STEROL DESATURASE"/>
    <property type="match status" value="1"/>
</dbReference>
<evidence type="ECO:0000313" key="7">
    <source>
        <dbReference type="Ensembl" id="ENSCSEP00000015469.1"/>
    </source>
</evidence>
<accession>A0A3P8VMF3</accession>
<evidence type="ECO:0000256" key="4">
    <source>
        <dbReference type="ARBA" id="ARBA00023136"/>
    </source>
</evidence>
<evidence type="ECO:0000256" key="2">
    <source>
        <dbReference type="ARBA" id="ARBA00022692"/>
    </source>
</evidence>
<evidence type="ECO:0000259" key="6">
    <source>
        <dbReference type="Pfam" id="PF04116"/>
    </source>
</evidence>
<dbReference type="InterPro" id="IPR050307">
    <property type="entry name" value="Sterol_Desaturase_Related"/>
</dbReference>
<dbReference type="InParanoid" id="A0A3P8VMF3"/>
<dbReference type="GeneTree" id="ENSGT00940000167361"/>
<evidence type="ECO:0000256" key="5">
    <source>
        <dbReference type="SAM" id="Phobius"/>
    </source>
</evidence>
<sequence>MFAASTQHEETCMPVLQALWEHVRTGQEQILLSPYLPASCAFLTHVLCCVPFFALDALATVSMRVRSWRISSDSGPTPPVSRWMVCFWSVLLRYLTVVLPVTALLQSLRSAELPSLAPSCWQLSVEVCACFLLFDTLFFIWHFSMHRFSWLYTSIHQLHHQHRLPFAFAAQDASSVELLSLLLLALCSCWALGCHPLSEVLFHLLNSWMAVEDHCGYNLPWALHRLLPCLGGAPFHQAHHRLHRGNYAPYFTHWDQIFGTYH</sequence>
<evidence type="ECO:0000256" key="3">
    <source>
        <dbReference type="ARBA" id="ARBA00022989"/>
    </source>
</evidence>
<dbReference type="Ensembl" id="ENSCSET00000015658.1">
    <property type="protein sequence ID" value="ENSCSEP00000015469.1"/>
    <property type="gene ID" value="ENSCSEG00000009944.1"/>
</dbReference>
<dbReference type="InterPro" id="IPR006694">
    <property type="entry name" value="Fatty_acid_hydroxylase"/>
</dbReference>
<comment type="subcellular location">
    <subcellularLocation>
        <location evidence="1">Membrane</location>
    </subcellularLocation>
</comment>
<dbReference type="GO" id="GO:0008610">
    <property type="term" value="P:lipid biosynthetic process"/>
    <property type="evidence" value="ECO:0007669"/>
    <property type="project" value="InterPro"/>
</dbReference>